<dbReference type="Proteomes" id="UP000291286">
    <property type="component" value="Unassembled WGS sequence"/>
</dbReference>
<protein>
    <submittedName>
        <fullName evidence="2">Lasso peptide biosynthesis B2 protein</fullName>
    </submittedName>
</protein>
<proteinExistence type="predicted"/>
<sequence>MSGYQLREHLSFCLIDGRPFFLDARADRYFRLCNEMEHLFLSLLNDPSDSHAGRVLVECGVLNDAEDGLPCTAQAELTSFSVLEMPSMEQRHGALLFFEVAAIVHQTKRRLNKYGLEPTLRWCVACSANRSSTQDAAVQLDMARWSGAFLKTRKYVATPTRCLLDSLAMMKFLGRRGLYPKLVFGVTGEPFTAHCWLQAGQTLLNDNVGNTRAYTPIKVV</sequence>
<evidence type="ECO:0000313" key="3">
    <source>
        <dbReference type="Proteomes" id="UP000291286"/>
    </source>
</evidence>
<dbReference type="InterPro" id="IPR032708">
    <property type="entry name" value="McjB_C"/>
</dbReference>
<name>A0A4Q8L8W0_9GAMM</name>
<dbReference type="AlphaFoldDB" id="A0A4Q8L8W0"/>
<gene>
    <name evidence="2" type="ORF">EA661_18705</name>
</gene>
<dbReference type="NCBIfam" id="NF033537">
    <property type="entry name" value="lasso_biosyn_B2"/>
    <property type="match status" value="1"/>
</dbReference>
<evidence type="ECO:0000259" key="1">
    <source>
        <dbReference type="Pfam" id="PF13471"/>
    </source>
</evidence>
<feature type="domain" description="Microcin J25-processing protein McjB C-terminal" evidence="1">
    <location>
        <begin position="128"/>
        <end position="217"/>
    </location>
</feature>
<dbReference type="EMBL" id="SHMB01000011">
    <property type="protein sequence ID" value="TAA24725.1"/>
    <property type="molecule type" value="Genomic_DNA"/>
</dbReference>
<accession>A0A4Q8L8W0</accession>
<reference evidence="2 3" key="1">
    <citation type="submission" date="2019-02" db="EMBL/GenBank/DDBJ databases">
        <title>WGS of Pseudoxanthomonas species novum from clinical isolates.</title>
        <authorList>
            <person name="Bernier A.-M."/>
            <person name="Bernard K."/>
            <person name="Vachon A."/>
        </authorList>
    </citation>
    <scope>NUCLEOTIDE SEQUENCE [LARGE SCALE GENOMIC DNA]</scope>
    <source>
        <strain evidence="2 3">NML171202</strain>
    </source>
</reference>
<dbReference type="Pfam" id="PF13471">
    <property type="entry name" value="Transglut_core3"/>
    <property type="match status" value="1"/>
</dbReference>
<comment type="caution">
    <text evidence="2">The sequence shown here is derived from an EMBL/GenBank/DDBJ whole genome shotgun (WGS) entry which is preliminary data.</text>
</comment>
<dbReference type="RefSeq" id="WP_130521587.1">
    <property type="nucleotide sequence ID" value="NZ_SHMA01000011.1"/>
</dbReference>
<dbReference type="InterPro" id="IPR053521">
    <property type="entry name" value="McjB-like"/>
</dbReference>
<evidence type="ECO:0000313" key="2">
    <source>
        <dbReference type="EMBL" id="TAA24725.1"/>
    </source>
</evidence>
<organism evidence="2 3">
    <name type="scientific">Pseudoxanthomonas winnipegensis</name>
    <dbReference type="NCBI Taxonomy" id="2480810"/>
    <lineage>
        <taxon>Bacteria</taxon>
        <taxon>Pseudomonadati</taxon>
        <taxon>Pseudomonadota</taxon>
        <taxon>Gammaproteobacteria</taxon>
        <taxon>Lysobacterales</taxon>
        <taxon>Lysobacteraceae</taxon>
        <taxon>Pseudoxanthomonas</taxon>
    </lineage>
</organism>